<dbReference type="OrthoDB" id="3256430at2759"/>
<organism evidence="1 2">
    <name type="scientific">Rhizoctonia solani</name>
    <dbReference type="NCBI Taxonomy" id="456999"/>
    <lineage>
        <taxon>Eukaryota</taxon>
        <taxon>Fungi</taxon>
        <taxon>Dikarya</taxon>
        <taxon>Basidiomycota</taxon>
        <taxon>Agaricomycotina</taxon>
        <taxon>Agaricomycetes</taxon>
        <taxon>Cantharellales</taxon>
        <taxon>Ceratobasidiaceae</taxon>
        <taxon>Rhizoctonia</taxon>
    </lineage>
</organism>
<name>A0A8H3BEH9_9AGAM</name>
<comment type="caution">
    <text evidence="1">The sequence shown here is derived from an EMBL/GenBank/DDBJ whole genome shotgun (WGS) entry which is preliminary data.</text>
</comment>
<accession>A0A8H3BEH9</accession>
<dbReference type="AlphaFoldDB" id="A0A8H3BEH9"/>
<gene>
    <name evidence="1" type="ORF">RDB_LOCUS137268</name>
</gene>
<dbReference type="Proteomes" id="UP000663841">
    <property type="component" value="Unassembled WGS sequence"/>
</dbReference>
<evidence type="ECO:0000313" key="2">
    <source>
        <dbReference type="Proteomes" id="UP000663841"/>
    </source>
</evidence>
<protein>
    <submittedName>
        <fullName evidence="1">Uncharacterized protein</fullName>
    </submittedName>
</protein>
<sequence length="591" mass="66251">MGIPVHSRWGPPLEQYVLHYDKAFLRGQINLAEEVVSSAKKCMQIIITISEEGDEAKIDSLAKKITLAMLHSVLLPSLSMSGIVYLARPGLITGCTRLMKTVKVDGIISPFSYEYGYLCFNISKIALGICLVEKFHKRNILHLMERIHAEHQTRDNTSFLTEHLSQLFLDETQKNPREPRCAWIFGWSDPPAHGGHSGLIVSESDALDLMNVLCNDRKALLKSLSSTYTPGSSIILFLIWQYMIRKGLQRELPNPPFRPPLLGPFLDLLWRFTLVTTPSDYGFIFSGAMAGMFHLGKLTESAVDVEDSRTIINTYIKGIPPAQDTESFHQVALVAYHNLPRFVVHSILPGTEDLLAEFIQTMLGRIWEMIVWDEIPVMPPIGVVAGGLDDLLLFLQVIASRLPPQSPAMRAILEQIVDNDLLGLIGFSIHRIYPNKEPNTTGVYKDVSSCTEFRDVVRSMVTALVRVSSISIVPLYFLEYTAEWAKHIQYNDMLLQATGNGDNANAWAKFRRDMLWDVIRLLGTAMHGARTPPGLTTPNYAARHAQRRLNVPIIVVHDVKPWTGDARGSPIRSYVRGAASLVRPVYQINGM</sequence>
<dbReference type="EMBL" id="CAJMWW010000181">
    <property type="protein sequence ID" value="CAE6455800.1"/>
    <property type="molecule type" value="Genomic_DNA"/>
</dbReference>
<proteinExistence type="predicted"/>
<evidence type="ECO:0000313" key="1">
    <source>
        <dbReference type="EMBL" id="CAE6455800.1"/>
    </source>
</evidence>
<reference evidence="1" key="1">
    <citation type="submission" date="2021-01" db="EMBL/GenBank/DDBJ databases">
        <authorList>
            <person name="Kaushik A."/>
        </authorList>
    </citation>
    <scope>NUCLEOTIDE SEQUENCE</scope>
    <source>
        <strain evidence="1">AG3-T5</strain>
    </source>
</reference>